<name>A0ABU4RA85_9FLAO</name>
<keyword evidence="2" id="KW-1185">Reference proteome</keyword>
<gene>
    <name evidence="1" type="ORF">SGQ83_09045</name>
</gene>
<accession>A0ABU4RA85</accession>
<evidence type="ECO:0000313" key="1">
    <source>
        <dbReference type="EMBL" id="MDX6189492.1"/>
    </source>
</evidence>
<proteinExistence type="predicted"/>
<evidence type="ECO:0000313" key="2">
    <source>
        <dbReference type="Proteomes" id="UP001273350"/>
    </source>
</evidence>
<sequence>MKNYNLDFLLNKKINSIHAISINENDTVYVLSDTLVLTLDDDSLVQIVMNYDIKVYPLSSLEKVILLGDYDLQNSQISLVNTSKTTDNQNIKVIYNYSQSTYHFGSKFLNANHEFIFGFSFGWDEIILLDEENFLTMVGSYEEKTDSLRLNRNLTKVEKSTTGRLKPTYVL</sequence>
<protein>
    <submittedName>
        <fullName evidence="1">Uncharacterized protein</fullName>
    </submittedName>
</protein>
<dbReference type="EMBL" id="JAWXVI010000005">
    <property type="protein sequence ID" value="MDX6189492.1"/>
    <property type="molecule type" value="Genomic_DNA"/>
</dbReference>
<organism evidence="1 2">
    <name type="scientific">Flavobacterium cupriresistens</name>
    <dbReference type="NCBI Taxonomy" id="2893885"/>
    <lineage>
        <taxon>Bacteria</taxon>
        <taxon>Pseudomonadati</taxon>
        <taxon>Bacteroidota</taxon>
        <taxon>Flavobacteriia</taxon>
        <taxon>Flavobacteriales</taxon>
        <taxon>Flavobacteriaceae</taxon>
        <taxon>Flavobacterium</taxon>
    </lineage>
</organism>
<dbReference type="RefSeq" id="WP_230001799.1">
    <property type="nucleotide sequence ID" value="NZ_CP087134.1"/>
</dbReference>
<comment type="caution">
    <text evidence="1">The sequence shown here is derived from an EMBL/GenBank/DDBJ whole genome shotgun (WGS) entry which is preliminary data.</text>
</comment>
<reference evidence="1 2" key="1">
    <citation type="submission" date="2023-11" db="EMBL/GenBank/DDBJ databases">
        <title>Unpublished Manusciprt.</title>
        <authorList>
            <person name="Saticioglu I.B."/>
            <person name="Ay H."/>
            <person name="Ajmi N."/>
            <person name="Altun S."/>
            <person name="Duman M."/>
        </authorList>
    </citation>
    <scope>NUCLEOTIDE SEQUENCE [LARGE SCALE GENOMIC DNA]</scope>
    <source>
        <strain evidence="1 2">Fl-318</strain>
    </source>
</reference>
<dbReference type="Proteomes" id="UP001273350">
    <property type="component" value="Unassembled WGS sequence"/>
</dbReference>